<keyword evidence="1" id="KW-0812">Transmembrane</keyword>
<dbReference type="AlphaFoldDB" id="A0A317VFI6"/>
<feature type="transmembrane region" description="Helical" evidence="1">
    <location>
        <begin position="244"/>
        <end position="263"/>
    </location>
</feature>
<reference evidence="2" key="1">
    <citation type="submission" date="2016-12" db="EMBL/GenBank/DDBJ databases">
        <title>The genomes of Aspergillus section Nigri reveals drivers in fungal speciation.</title>
        <authorList>
            <consortium name="DOE Joint Genome Institute"/>
            <person name="Vesth T.C."/>
            <person name="Nybo J."/>
            <person name="Theobald S."/>
            <person name="Brandl J."/>
            <person name="Frisvad J.C."/>
            <person name="Nielsen K.F."/>
            <person name="Lyhne E.K."/>
            <person name="Kogle M.E."/>
            <person name="Kuo A."/>
            <person name="Riley R."/>
            <person name="Clum A."/>
            <person name="Nolan M."/>
            <person name="Lipzen A."/>
            <person name="Salamov A."/>
            <person name="Henrissat B."/>
            <person name="Wiebenga A."/>
            <person name="De vries R.P."/>
            <person name="Grigoriev I.V."/>
            <person name="Mortensen U.H."/>
            <person name="Andersen M.R."/>
            <person name="Baker S.E."/>
        </authorList>
    </citation>
    <scope>NUCLEOTIDE SEQUENCE</scope>
    <source>
        <strain evidence="2">CBS 122712</strain>
    </source>
</reference>
<feature type="transmembrane region" description="Helical" evidence="1">
    <location>
        <begin position="269"/>
        <end position="289"/>
    </location>
</feature>
<dbReference type="OrthoDB" id="5412502at2759"/>
<organism evidence="2 3">
    <name type="scientific">Aspergillus eucalypticola (strain CBS 122712 / IBT 29274)</name>
    <dbReference type="NCBI Taxonomy" id="1448314"/>
    <lineage>
        <taxon>Eukaryota</taxon>
        <taxon>Fungi</taxon>
        <taxon>Dikarya</taxon>
        <taxon>Ascomycota</taxon>
        <taxon>Pezizomycotina</taxon>
        <taxon>Eurotiomycetes</taxon>
        <taxon>Eurotiomycetidae</taxon>
        <taxon>Eurotiales</taxon>
        <taxon>Aspergillaceae</taxon>
        <taxon>Aspergillus</taxon>
        <taxon>Aspergillus subgen. Circumdati</taxon>
    </lineage>
</organism>
<dbReference type="GeneID" id="37050535"/>
<dbReference type="VEuPathDB" id="FungiDB:BO83DRAFT_340190"/>
<feature type="transmembrane region" description="Helical" evidence="1">
    <location>
        <begin position="138"/>
        <end position="162"/>
    </location>
</feature>
<name>A0A317VFI6_ASPEC</name>
<accession>A0A317VFI6</accession>
<keyword evidence="1" id="KW-0472">Membrane</keyword>
<keyword evidence="1" id="KW-1133">Transmembrane helix</keyword>
<evidence type="ECO:0000313" key="3">
    <source>
        <dbReference type="Proteomes" id="UP000246171"/>
    </source>
</evidence>
<dbReference type="Proteomes" id="UP000246171">
    <property type="component" value="Unassembled WGS sequence"/>
</dbReference>
<comment type="caution">
    <text evidence="2">The sequence shown here is derived from an EMBL/GenBank/DDBJ whole genome shotgun (WGS) entry which is preliminary data.</text>
</comment>
<evidence type="ECO:0000256" key="1">
    <source>
        <dbReference type="SAM" id="Phobius"/>
    </source>
</evidence>
<protein>
    <submittedName>
        <fullName evidence="2">Uncharacterized protein</fullName>
    </submittedName>
</protein>
<keyword evidence="3" id="KW-1185">Reference proteome</keyword>
<evidence type="ECO:0000313" key="2">
    <source>
        <dbReference type="EMBL" id="PWY70640.1"/>
    </source>
</evidence>
<gene>
    <name evidence="2" type="ORF">BO83DRAFT_340190</name>
</gene>
<feature type="transmembrane region" description="Helical" evidence="1">
    <location>
        <begin position="168"/>
        <end position="189"/>
    </location>
</feature>
<dbReference type="RefSeq" id="XP_025386977.1">
    <property type="nucleotide sequence ID" value="XM_025528573.1"/>
</dbReference>
<sequence>MTWFTGARDTSDKGWHFDAVSLLAVIGESIIERQKHLIVASPFSVLPRLLPAPQAILNTDSTTQLPPFENVSVTSLYSEITANQLGYFAGLIHSVDKLEPFDFRVYCIRHSERYITEANSDRLKNYHKPTRTRIGLKLLCPMNILTLASVLWTIGLAVWSIVLHDGVGLLAIITMSISSSLSCLSQQLYPELEKTSRHTNDSKGDLVINTRNGAFIVVQCTVDIARELYLEQERYRYTLRPDATLFKVLMGASTILLMVSVLLSSNCGWTMQTAIAVTYILLNLCYWALPVLFDARLFWDVAALYEVEVKNQRCNDNYTVALWNAIQETGEVGWVRTAHLLPDSEVWDHWLEEAKENIDNKHWDPEESKDRWMTAAL</sequence>
<dbReference type="EMBL" id="MSFU01000016">
    <property type="protein sequence ID" value="PWY70640.1"/>
    <property type="molecule type" value="Genomic_DNA"/>
</dbReference>
<proteinExistence type="predicted"/>